<proteinExistence type="predicted"/>
<feature type="chain" id="PRO_5012180818" evidence="1">
    <location>
        <begin position="24"/>
        <end position="106"/>
    </location>
</feature>
<evidence type="ECO:0000256" key="1">
    <source>
        <dbReference type="SAM" id="SignalP"/>
    </source>
</evidence>
<accession>A0A2D0N8H6</accession>
<comment type="caution">
    <text evidence="2">The sequence shown here is derived from an EMBL/GenBank/DDBJ whole genome shotgun (WGS) entry which is preliminary data.</text>
</comment>
<dbReference type="EMBL" id="PDUD01000024">
    <property type="protein sequence ID" value="PHN04787.1"/>
    <property type="molecule type" value="Genomic_DNA"/>
</dbReference>
<keyword evidence="3" id="KW-1185">Reference proteome</keyword>
<feature type="signal peptide" evidence="1">
    <location>
        <begin position="1"/>
        <end position="23"/>
    </location>
</feature>
<name>A0A2D0N8H6_FLAN2</name>
<evidence type="ECO:0000313" key="3">
    <source>
        <dbReference type="Proteomes" id="UP000223913"/>
    </source>
</evidence>
<dbReference type="RefSeq" id="WP_099151845.1">
    <property type="nucleotide sequence ID" value="NZ_PDUD01000024.1"/>
</dbReference>
<reference evidence="2 3" key="1">
    <citation type="submission" date="2017-10" db="EMBL/GenBank/DDBJ databases">
        <title>The draft genome sequence of Lewinella nigricans NBRC 102662.</title>
        <authorList>
            <person name="Wang K."/>
        </authorList>
    </citation>
    <scope>NUCLEOTIDE SEQUENCE [LARGE SCALE GENOMIC DNA]</scope>
    <source>
        <strain evidence="2 3">NBRC 102662</strain>
    </source>
</reference>
<sequence>MKTKMIFAALFFAFFAMTNVASAANQTEMPKAEVVNLLDLNVDQNLTDVVLDVELSGDFEIVACTLEGKLTVTTESGDSVTIEFKVTGDDCKEVARTFQNIMSAFE</sequence>
<protein>
    <submittedName>
        <fullName evidence="2">Uncharacterized protein</fullName>
    </submittedName>
</protein>
<evidence type="ECO:0000313" key="2">
    <source>
        <dbReference type="EMBL" id="PHN04787.1"/>
    </source>
</evidence>
<gene>
    <name evidence="2" type="ORF">CRP01_19950</name>
</gene>
<dbReference type="AlphaFoldDB" id="A0A2D0N8H6"/>
<dbReference type="Proteomes" id="UP000223913">
    <property type="component" value="Unassembled WGS sequence"/>
</dbReference>
<keyword evidence="1" id="KW-0732">Signal</keyword>
<organism evidence="2 3">
    <name type="scientific">Flavilitoribacter nigricans (strain ATCC 23147 / DSM 23189 / NBRC 102662 / NCIMB 1420 / SS-2)</name>
    <name type="common">Lewinella nigricans</name>
    <dbReference type="NCBI Taxonomy" id="1122177"/>
    <lineage>
        <taxon>Bacteria</taxon>
        <taxon>Pseudomonadati</taxon>
        <taxon>Bacteroidota</taxon>
        <taxon>Saprospiria</taxon>
        <taxon>Saprospirales</taxon>
        <taxon>Lewinellaceae</taxon>
        <taxon>Flavilitoribacter</taxon>
    </lineage>
</organism>